<dbReference type="EMBL" id="GDQN01005150">
    <property type="protein sequence ID" value="JAT85904.1"/>
    <property type="molecule type" value="Transcribed_RNA"/>
</dbReference>
<name>A0A1E1WFX9_PECGO</name>
<gene>
    <name evidence="2" type="ORF">g.100</name>
</gene>
<evidence type="ECO:0000256" key="1">
    <source>
        <dbReference type="SAM" id="MobiDB-lite"/>
    </source>
</evidence>
<feature type="non-terminal residue" evidence="2">
    <location>
        <position position="103"/>
    </location>
</feature>
<feature type="compositionally biased region" description="Basic and acidic residues" evidence="1">
    <location>
        <begin position="27"/>
        <end position="41"/>
    </location>
</feature>
<reference evidence="2" key="1">
    <citation type="submission" date="2015-09" db="EMBL/GenBank/DDBJ databases">
        <title>De novo assembly of Pectinophora gossypiella (Pink Bollworm) gut transcriptome.</title>
        <authorList>
            <person name="Tassone E.E."/>
        </authorList>
    </citation>
    <scope>NUCLEOTIDE SEQUENCE</scope>
</reference>
<dbReference type="OrthoDB" id="10020456at2759"/>
<accession>A0A1E1WFX9</accession>
<protein>
    <submittedName>
        <fullName evidence="2">Uncharacterized protein</fullName>
    </submittedName>
</protein>
<organism evidence="2">
    <name type="scientific">Pectinophora gossypiella</name>
    <name type="common">Cotton pink bollworm</name>
    <name type="synonym">Depressaria gossypiella</name>
    <dbReference type="NCBI Taxonomy" id="13191"/>
    <lineage>
        <taxon>Eukaryota</taxon>
        <taxon>Metazoa</taxon>
        <taxon>Ecdysozoa</taxon>
        <taxon>Arthropoda</taxon>
        <taxon>Hexapoda</taxon>
        <taxon>Insecta</taxon>
        <taxon>Pterygota</taxon>
        <taxon>Neoptera</taxon>
        <taxon>Endopterygota</taxon>
        <taxon>Lepidoptera</taxon>
        <taxon>Glossata</taxon>
        <taxon>Ditrysia</taxon>
        <taxon>Gelechioidea</taxon>
        <taxon>Gelechiidae</taxon>
        <taxon>Apatetrinae</taxon>
        <taxon>Pectinophora</taxon>
    </lineage>
</organism>
<evidence type="ECO:0000313" key="2">
    <source>
        <dbReference type="EMBL" id="JAT85904.1"/>
    </source>
</evidence>
<feature type="region of interest" description="Disordered" evidence="1">
    <location>
        <begin position="1"/>
        <end position="41"/>
    </location>
</feature>
<dbReference type="AlphaFoldDB" id="A0A1E1WFX9"/>
<feature type="non-terminal residue" evidence="2">
    <location>
        <position position="1"/>
    </location>
</feature>
<proteinExistence type="predicted"/>
<sequence>LTPEVQYGNEKADKDKGRTPKILDNTNKLHEDSTLKPHITQKPEKPLAIYFKDAVTTVLNSETFTKAESSNDYTAYEKSKSDEEPSSADAEEKPKPYPVLDAA</sequence>
<feature type="region of interest" description="Disordered" evidence="1">
    <location>
        <begin position="67"/>
        <end position="103"/>
    </location>
</feature>